<organism evidence="7 8">
    <name type="scientific">Mucilaginibacter yixingensis</name>
    <dbReference type="NCBI Taxonomy" id="1295612"/>
    <lineage>
        <taxon>Bacteria</taxon>
        <taxon>Pseudomonadati</taxon>
        <taxon>Bacteroidota</taxon>
        <taxon>Sphingobacteriia</taxon>
        <taxon>Sphingobacteriales</taxon>
        <taxon>Sphingobacteriaceae</taxon>
        <taxon>Mucilaginibacter</taxon>
    </lineage>
</organism>
<dbReference type="InterPro" id="IPR001139">
    <property type="entry name" value="Glyco_hydro_30"/>
</dbReference>
<evidence type="ECO:0000256" key="3">
    <source>
        <dbReference type="ARBA" id="ARBA00022801"/>
    </source>
</evidence>
<name>A0A2T5J6U2_9SPHI</name>
<evidence type="ECO:0000313" key="7">
    <source>
        <dbReference type="EMBL" id="PTQ94872.1"/>
    </source>
</evidence>
<dbReference type="GO" id="GO:0016020">
    <property type="term" value="C:membrane"/>
    <property type="evidence" value="ECO:0007669"/>
    <property type="project" value="GOC"/>
</dbReference>
<dbReference type="Pfam" id="PF17189">
    <property type="entry name" value="Glyco_hydro_30C"/>
    <property type="match status" value="1"/>
</dbReference>
<dbReference type="PANTHER" id="PTHR11069">
    <property type="entry name" value="GLUCOSYLCERAMIDASE"/>
    <property type="match status" value="1"/>
</dbReference>
<dbReference type="Gene3D" id="2.60.40.1180">
    <property type="entry name" value="Golgi alpha-mannosidase II"/>
    <property type="match status" value="1"/>
</dbReference>
<dbReference type="PRINTS" id="PR00843">
    <property type="entry name" value="GLHYDRLASE30"/>
</dbReference>
<dbReference type="InterPro" id="IPR033453">
    <property type="entry name" value="Glyco_hydro_30_TIM-barrel"/>
</dbReference>
<dbReference type="GO" id="GO:0004348">
    <property type="term" value="F:glucosylceramidase activity"/>
    <property type="evidence" value="ECO:0007669"/>
    <property type="project" value="InterPro"/>
</dbReference>
<evidence type="ECO:0000256" key="2">
    <source>
        <dbReference type="ARBA" id="ARBA00022729"/>
    </source>
</evidence>
<proteinExistence type="inferred from homology"/>
<dbReference type="PANTHER" id="PTHR11069:SF23">
    <property type="entry name" value="LYSOSOMAL ACID GLUCOSYLCERAMIDASE"/>
    <property type="match status" value="1"/>
</dbReference>
<dbReference type="GO" id="GO:0006680">
    <property type="term" value="P:glucosylceramide catabolic process"/>
    <property type="evidence" value="ECO:0007669"/>
    <property type="project" value="TreeGrafter"/>
</dbReference>
<evidence type="ECO:0000256" key="4">
    <source>
        <dbReference type="RuleBase" id="RU361188"/>
    </source>
</evidence>
<gene>
    <name evidence="7" type="ORF">C8P68_10682</name>
</gene>
<keyword evidence="4" id="KW-0326">Glycosidase</keyword>
<evidence type="ECO:0000256" key="1">
    <source>
        <dbReference type="ARBA" id="ARBA00005382"/>
    </source>
</evidence>
<evidence type="ECO:0000259" key="5">
    <source>
        <dbReference type="Pfam" id="PF02055"/>
    </source>
</evidence>
<evidence type="ECO:0000259" key="6">
    <source>
        <dbReference type="Pfam" id="PF17189"/>
    </source>
</evidence>
<keyword evidence="2" id="KW-0732">Signal</keyword>
<feature type="domain" description="Glycosyl hydrolase family 30 beta sandwich" evidence="6">
    <location>
        <begin position="438"/>
        <end position="498"/>
    </location>
</feature>
<protein>
    <submittedName>
        <fullName evidence="7">Glucosylceramidase</fullName>
    </submittedName>
</protein>
<dbReference type="InterPro" id="IPR013780">
    <property type="entry name" value="Glyco_hydro_b"/>
</dbReference>
<sequence>MLPADTSILLKPSNRIYKPICMIKKFSCYAVATGILAFTQLVQAQTTAPKIAEVYTTAKSTDYKLSPTGTLTFVDKPQPLETDISVFIDPGKTFQSMVGIGGALTDAAAETYYKLPKDKQQEFMRAYYDPTAGIGYTLGRTNIQSCDFSSDSYAYVQPGDGSLKTFSIAHDLKYRVPFIKDAIKAAGGKLTMFASPWSPPAFMKTNNDVLHGGKLKPEYMQSWANLFIKFIKAYQQQGIPLWAITVQNEPMATQKWESCVFTAEEERDFVKKYMGPTFAKAKMNTKIIAWDHNRDEVYQQASVILSDPEAAKYIWGIGYHWYETWTGSSMRFDNVKLVNAAFPNKNLIFTEGCIERFDLNRVDDWNLGEKYGYSMINDFNSGATGWTDWNVLLDEQGGPNHVGNYCFAPIIGNTKTGQLIYTNEYYYLGHFSKFVRPGAKRVAASVSRDKLLSTAFKNANGQLVVVVMNNSDDKVPYLLWMKGKAAQATALPHSIATMIVK</sequence>
<dbReference type="EMBL" id="QAOQ01000006">
    <property type="protein sequence ID" value="PTQ94872.1"/>
    <property type="molecule type" value="Genomic_DNA"/>
</dbReference>
<keyword evidence="8" id="KW-1185">Reference proteome</keyword>
<dbReference type="SUPFAM" id="SSF51445">
    <property type="entry name" value="(Trans)glycosidases"/>
    <property type="match status" value="1"/>
</dbReference>
<feature type="domain" description="Glycosyl hydrolase family 30 TIM-barrel" evidence="5">
    <location>
        <begin position="99"/>
        <end position="435"/>
    </location>
</feature>
<dbReference type="Pfam" id="PF02055">
    <property type="entry name" value="Glyco_hydro_30"/>
    <property type="match status" value="1"/>
</dbReference>
<dbReference type="InterPro" id="IPR017853">
    <property type="entry name" value="GH"/>
</dbReference>
<reference evidence="7 8" key="1">
    <citation type="submission" date="2018-04" db="EMBL/GenBank/DDBJ databases">
        <title>Genomic Encyclopedia of Archaeal and Bacterial Type Strains, Phase II (KMG-II): from individual species to whole genera.</title>
        <authorList>
            <person name="Goeker M."/>
        </authorList>
    </citation>
    <scope>NUCLEOTIDE SEQUENCE [LARGE SCALE GENOMIC DNA]</scope>
    <source>
        <strain evidence="7 8">DSM 26809</strain>
    </source>
</reference>
<dbReference type="Gene3D" id="3.20.20.80">
    <property type="entry name" value="Glycosidases"/>
    <property type="match status" value="1"/>
</dbReference>
<comment type="caution">
    <text evidence="7">The sequence shown here is derived from an EMBL/GenBank/DDBJ whole genome shotgun (WGS) entry which is preliminary data.</text>
</comment>
<keyword evidence="3 4" id="KW-0378">Hydrolase</keyword>
<dbReference type="InterPro" id="IPR033452">
    <property type="entry name" value="GH30_C"/>
</dbReference>
<comment type="similarity">
    <text evidence="1 4">Belongs to the glycosyl hydrolase 30 family.</text>
</comment>
<evidence type="ECO:0000313" key="8">
    <source>
        <dbReference type="Proteomes" id="UP000244168"/>
    </source>
</evidence>
<dbReference type="AlphaFoldDB" id="A0A2T5J6U2"/>
<accession>A0A2T5J6U2</accession>
<dbReference type="Proteomes" id="UP000244168">
    <property type="component" value="Unassembled WGS sequence"/>
</dbReference>